<dbReference type="GO" id="GO:0015935">
    <property type="term" value="C:small ribosomal subunit"/>
    <property type="evidence" value="ECO:0007669"/>
    <property type="project" value="InterPro"/>
</dbReference>
<keyword evidence="2" id="KW-0689">Ribosomal protein</keyword>
<evidence type="ECO:0000256" key="1">
    <source>
        <dbReference type="ARBA" id="ARBA00007102"/>
    </source>
</evidence>
<dbReference type="Pfam" id="PF00338">
    <property type="entry name" value="Ribosomal_S10"/>
    <property type="match status" value="1"/>
</dbReference>
<dbReference type="GO" id="GO:0003723">
    <property type="term" value="F:RNA binding"/>
    <property type="evidence" value="ECO:0007669"/>
    <property type="project" value="InterPro"/>
</dbReference>
<dbReference type="InterPro" id="IPR036838">
    <property type="entry name" value="Ribosomal_uS10_dom_sf"/>
</dbReference>
<dbReference type="InterPro" id="IPR018268">
    <property type="entry name" value="Ribosomal_uS10_CS"/>
</dbReference>
<evidence type="ECO:0000256" key="2">
    <source>
        <dbReference type="ARBA" id="ARBA00022980"/>
    </source>
</evidence>
<dbReference type="Proteomes" id="UP000652761">
    <property type="component" value="Unassembled WGS sequence"/>
</dbReference>
<dbReference type="GO" id="GO:0006412">
    <property type="term" value="P:translation"/>
    <property type="evidence" value="ECO:0007669"/>
    <property type="project" value="InterPro"/>
</dbReference>
<gene>
    <name evidence="5" type="ORF">Taro_030198</name>
</gene>
<sequence>MGPDATIRVTSLAALAALVGRETVDGVDSASCSDGGGTLRHLLGCYRHDSDGHIADGTGRGDDNVDRGDSIARVRTGLSRPRRLTAEVLAKVLEKWDGSSLNDAEKGAPVGTLGGELCVELALWLVRLFGTRCPSATCAGGTMAYFEQGLFGRPCNERRKSVSHHRLGFGIPSVAAVGRDRSRKRTMAYAAVKPMKQGLEDQPQEQVHRIRITLSSKSVKNLEKVCADLVRGAKDKRLRVKGPVRMPTKVLNITTRKSPCGEGTNTWDRFELRVHKRVIDLVSSPDVVKQITSITIEPGVEVEVTIADA</sequence>
<dbReference type="NCBIfam" id="TIGR01046">
    <property type="entry name" value="uS10_euk_arch"/>
    <property type="match status" value="1"/>
</dbReference>
<evidence type="ECO:0000313" key="5">
    <source>
        <dbReference type="EMBL" id="MQL97505.1"/>
    </source>
</evidence>
<evidence type="ECO:0000313" key="6">
    <source>
        <dbReference type="Proteomes" id="UP000652761"/>
    </source>
</evidence>
<organism evidence="5 6">
    <name type="scientific">Colocasia esculenta</name>
    <name type="common">Wild taro</name>
    <name type="synonym">Arum esculentum</name>
    <dbReference type="NCBI Taxonomy" id="4460"/>
    <lineage>
        <taxon>Eukaryota</taxon>
        <taxon>Viridiplantae</taxon>
        <taxon>Streptophyta</taxon>
        <taxon>Embryophyta</taxon>
        <taxon>Tracheophyta</taxon>
        <taxon>Spermatophyta</taxon>
        <taxon>Magnoliopsida</taxon>
        <taxon>Liliopsida</taxon>
        <taxon>Araceae</taxon>
        <taxon>Aroideae</taxon>
        <taxon>Colocasieae</taxon>
        <taxon>Colocasia</taxon>
    </lineage>
</organism>
<dbReference type="PANTHER" id="PTHR11700">
    <property type="entry name" value="30S RIBOSOMAL PROTEIN S10 FAMILY MEMBER"/>
    <property type="match status" value="1"/>
</dbReference>
<evidence type="ECO:0000256" key="3">
    <source>
        <dbReference type="ARBA" id="ARBA00023274"/>
    </source>
</evidence>
<dbReference type="EMBL" id="NMUH01002059">
    <property type="protein sequence ID" value="MQL97505.1"/>
    <property type="molecule type" value="Genomic_DNA"/>
</dbReference>
<accession>A0A843VNE5</accession>
<dbReference type="AlphaFoldDB" id="A0A843VNE5"/>
<dbReference type="GO" id="GO:0003735">
    <property type="term" value="F:structural constituent of ribosome"/>
    <property type="evidence" value="ECO:0007669"/>
    <property type="project" value="InterPro"/>
</dbReference>
<dbReference type="FunFam" id="3.30.70.600:FF:000002">
    <property type="entry name" value="40S ribosomal protein S20"/>
    <property type="match status" value="1"/>
</dbReference>
<reference evidence="5" key="1">
    <citation type="submission" date="2017-07" db="EMBL/GenBank/DDBJ databases">
        <title>Taro Niue Genome Assembly and Annotation.</title>
        <authorList>
            <person name="Atibalentja N."/>
            <person name="Keating K."/>
            <person name="Fields C.J."/>
        </authorList>
    </citation>
    <scope>NUCLEOTIDE SEQUENCE</scope>
    <source>
        <strain evidence="5">Niue_2</strain>
        <tissue evidence="5">Leaf</tissue>
    </source>
</reference>
<name>A0A843VNE5_COLES</name>
<evidence type="ECO:0000259" key="4">
    <source>
        <dbReference type="SMART" id="SM01403"/>
    </source>
</evidence>
<keyword evidence="6" id="KW-1185">Reference proteome</keyword>
<comment type="caution">
    <text evidence="5">The sequence shown here is derived from an EMBL/GenBank/DDBJ whole genome shotgun (WGS) entry which is preliminary data.</text>
</comment>
<dbReference type="Gene3D" id="3.30.70.600">
    <property type="entry name" value="Ribosomal protein S10 domain"/>
    <property type="match status" value="1"/>
</dbReference>
<feature type="domain" description="Small ribosomal subunit protein uS10" evidence="4">
    <location>
        <begin position="211"/>
        <end position="305"/>
    </location>
</feature>
<dbReference type="PRINTS" id="PR00971">
    <property type="entry name" value="RIBOSOMALS10"/>
</dbReference>
<dbReference type="InterPro" id="IPR001848">
    <property type="entry name" value="Ribosomal_uS10"/>
</dbReference>
<comment type="similarity">
    <text evidence="1">Belongs to the universal ribosomal protein uS10 family.</text>
</comment>
<dbReference type="OrthoDB" id="10248551at2759"/>
<dbReference type="InterPro" id="IPR005729">
    <property type="entry name" value="Ribosomal_uS10_euk/arc"/>
</dbReference>
<dbReference type="InterPro" id="IPR027486">
    <property type="entry name" value="Ribosomal_uS10_dom"/>
</dbReference>
<dbReference type="PROSITE" id="PS00361">
    <property type="entry name" value="RIBOSOMAL_S10"/>
    <property type="match status" value="1"/>
</dbReference>
<dbReference type="HAMAP" id="MF_00508">
    <property type="entry name" value="Ribosomal_uS10"/>
    <property type="match status" value="1"/>
</dbReference>
<proteinExistence type="inferred from homology"/>
<keyword evidence="3" id="KW-0687">Ribonucleoprotein</keyword>
<dbReference type="SUPFAM" id="SSF54999">
    <property type="entry name" value="Ribosomal protein S10"/>
    <property type="match status" value="1"/>
</dbReference>
<dbReference type="SMART" id="SM01403">
    <property type="entry name" value="Ribosomal_S10"/>
    <property type="match status" value="1"/>
</dbReference>
<protein>
    <recommendedName>
        <fullName evidence="4">Small ribosomal subunit protein uS10 domain-containing protein</fullName>
    </recommendedName>
</protein>